<dbReference type="InterPro" id="IPR036388">
    <property type="entry name" value="WH-like_DNA-bd_sf"/>
</dbReference>
<protein>
    <submittedName>
        <fullName evidence="6">DNA-binding transcriptional LysR family regulator</fullName>
    </submittedName>
</protein>
<dbReference type="Pfam" id="PF03466">
    <property type="entry name" value="LysR_substrate"/>
    <property type="match status" value="1"/>
</dbReference>
<evidence type="ECO:0000259" key="5">
    <source>
        <dbReference type="PROSITE" id="PS50931"/>
    </source>
</evidence>
<sequence>MAAHLDLTQLRTFVAVTECGGQERAAAALHLSQPTVSQHVKLLERRLRQTLTRRNGRRTELTTDGERLLVEARRILAVHDEAVERLSAAGPPAVVIGSTETAAEQVLPGLLAVLRDAYPTTSVTFRIDRSTQLAEAVGRGAIDLAVLLGLGAEVPGRQVGALPLAWFAAPGWREPAPGVPVPLVAYVEPCGMRQLAVAELAATGRSIEVAAESTSLEGVLAAARAGLGVAVLPSGGAVPAGLVPVTHLPDLGAIGVFLAARRGLDVDVEAAGLSALEVFFGGLRQSSGSPMVPVHASSLELRTSGSYASEVITDARDGR</sequence>
<dbReference type="SUPFAM" id="SSF53850">
    <property type="entry name" value="Periplasmic binding protein-like II"/>
    <property type="match status" value="1"/>
</dbReference>
<evidence type="ECO:0000256" key="2">
    <source>
        <dbReference type="ARBA" id="ARBA00023015"/>
    </source>
</evidence>
<comment type="caution">
    <text evidence="6">The sequence shown here is derived from an EMBL/GenBank/DDBJ whole genome shotgun (WGS) entry which is preliminary data.</text>
</comment>
<organism evidence="6 7">
    <name type="scientific">Microlunatus antarcticus</name>
    <dbReference type="NCBI Taxonomy" id="53388"/>
    <lineage>
        <taxon>Bacteria</taxon>
        <taxon>Bacillati</taxon>
        <taxon>Actinomycetota</taxon>
        <taxon>Actinomycetes</taxon>
        <taxon>Propionibacteriales</taxon>
        <taxon>Propionibacteriaceae</taxon>
        <taxon>Microlunatus</taxon>
    </lineage>
</organism>
<name>A0A7W5JWZ6_9ACTN</name>
<dbReference type="RefSeq" id="WP_183339374.1">
    <property type="nucleotide sequence ID" value="NZ_JACHZG010000001.1"/>
</dbReference>
<dbReference type="GO" id="GO:0003677">
    <property type="term" value="F:DNA binding"/>
    <property type="evidence" value="ECO:0007669"/>
    <property type="project" value="UniProtKB-KW"/>
</dbReference>
<dbReference type="SUPFAM" id="SSF46785">
    <property type="entry name" value="Winged helix' DNA-binding domain"/>
    <property type="match status" value="1"/>
</dbReference>
<evidence type="ECO:0000256" key="4">
    <source>
        <dbReference type="ARBA" id="ARBA00023163"/>
    </source>
</evidence>
<evidence type="ECO:0000313" key="7">
    <source>
        <dbReference type="Proteomes" id="UP000565572"/>
    </source>
</evidence>
<dbReference type="PROSITE" id="PS50931">
    <property type="entry name" value="HTH_LYSR"/>
    <property type="match status" value="1"/>
</dbReference>
<keyword evidence="4" id="KW-0804">Transcription</keyword>
<evidence type="ECO:0000313" key="6">
    <source>
        <dbReference type="EMBL" id="MBB3327871.1"/>
    </source>
</evidence>
<keyword evidence="3 6" id="KW-0238">DNA-binding</keyword>
<dbReference type="Gene3D" id="3.40.190.10">
    <property type="entry name" value="Periplasmic binding protein-like II"/>
    <property type="match status" value="2"/>
</dbReference>
<dbReference type="InterPro" id="IPR000847">
    <property type="entry name" value="LysR_HTH_N"/>
</dbReference>
<evidence type="ECO:0000256" key="1">
    <source>
        <dbReference type="ARBA" id="ARBA00009437"/>
    </source>
</evidence>
<dbReference type="AlphaFoldDB" id="A0A7W5JWZ6"/>
<dbReference type="Proteomes" id="UP000565572">
    <property type="component" value="Unassembled WGS sequence"/>
</dbReference>
<gene>
    <name evidence="6" type="ORF">FHX39_002815</name>
</gene>
<dbReference type="InterPro" id="IPR036390">
    <property type="entry name" value="WH_DNA-bd_sf"/>
</dbReference>
<comment type="similarity">
    <text evidence="1">Belongs to the LysR transcriptional regulatory family.</text>
</comment>
<dbReference type="InterPro" id="IPR005119">
    <property type="entry name" value="LysR_subst-bd"/>
</dbReference>
<dbReference type="Gene3D" id="1.10.10.10">
    <property type="entry name" value="Winged helix-like DNA-binding domain superfamily/Winged helix DNA-binding domain"/>
    <property type="match status" value="1"/>
</dbReference>
<keyword evidence="2" id="KW-0805">Transcription regulation</keyword>
<evidence type="ECO:0000256" key="3">
    <source>
        <dbReference type="ARBA" id="ARBA00023125"/>
    </source>
</evidence>
<proteinExistence type="inferred from homology"/>
<dbReference type="PANTHER" id="PTHR30579">
    <property type="entry name" value="TRANSCRIPTIONAL REGULATOR"/>
    <property type="match status" value="1"/>
</dbReference>
<dbReference type="Pfam" id="PF00126">
    <property type="entry name" value="HTH_1"/>
    <property type="match status" value="1"/>
</dbReference>
<feature type="domain" description="HTH lysR-type" evidence="5">
    <location>
        <begin position="5"/>
        <end position="62"/>
    </location>
</feature>
<dbReference type="PANTHER" id="PTHR30579:SF7">
    <property type="entry name" value="HTH-TYPE TRANSCRIPTIONAL REGULATOR LRHA-RELATED"/>
    <property type="match status" value="1"/>
</dbReference>
<reference evidence="6 7" key="1">
    <citation type="submission" date="2020-08" db="EMBL/GenBank/DDBJ databases">
        <title>Sequencing the genomes of 1000 actinobacteria strains.</title>
        <authorList>
            <person name="Klenk H.-P."/>
        </authorList>
    </citation>
    <scope>NUCLEOTIDE SEQUENCE [LARGE SCALE GENOMIC DNA]</scope>
    <source>
        <strain evidence="6 7">DSM 11053</strain>
    </source>
</reference>
<dbReference type="FunFam" id="1.10.10.10:FF:000001">
    <property type="entry name" value="LysR family transcriptional regulator"/>
    <property type="match status" value="1"/>
</dbReference>
<accession>A0A7W5JWZ6</accession>
<keyword evidence="7" id="KW-1185">Reference proteome</keyword>
<dbReference type="EMBL" id="JACHZG010000001">
    <property type="protein sequence ID" value="MBB3327871.1"/>
    <property type="molecule type" value="Genomic_DNA"/>
</dbReference>
<dbReference type="InterPro" id="IPR050176">
    <property type="entry name" value="LTTR"/>
</dbReference>
<dbReference type="GO" id="GO:0003700">
    <property type="term" value="F:DNA-binding transcription factor activity"/>
    <property type="evidence" value="ECO:0007669"/>
    <property type="project" value="InterPro"/>
</dbReference>